<dbReference type="Proteomes" id="UP000799428">
    <property type="component" value="Unassembled WGS sequence"/>
</dbReference>
<evidence type="ECO:0000256" key="1">
    <source>
        <dbReference type="SAM" id="MobiDB-lite"/>
    </source>
</evidence>
<accession>A0A6G1KLD1</accession>
<feature type="compositionally biased region" description="Basic and acidic residues" evidence="1">
    <location>
        <begin position="70"/>
        <end position="90"/>
    </location>
</feature>
<proteinExistence type="predicted"/>
<feature type="compositionally biased region" description="Basic residues" evidence="1">
    <location>
        <begin position="91"/>
        <end position="100"/>
    </location>
</feature>
<organism evidence="2 3">
    <name type="scientific">Pleomassaria siparia CBS 279.74</name>
    <dbReference type="NCBI Taxonomy" id="1314801"/>
    <lineage>
        <taxon>Eukaryota</taxon>
        <taxon>Fungi</taxon>
        <taxon>Dikarya</taxon>
        <taxon>Ascomycota</taxon>
        <taxon>Pezizomycotina</taxon>
        <taxon>Dothideomycetes</taxon>
        <taxon>Pleosporomycetidae</taxon>
        <taxon>Pleosporales</taxon>
        <taxon>Pleomassariaceae</taxon>
        <taxon>Pleomassaria</taxon>
    </lineage>
</organism>
<evidence type="ECO:0000313" key="3">
    <source>
        <dbReference type="Proteomes" id="UP000799428"/>
    </source>
</evidence>
<sequence length="361" mass="41175">MYVWGQILLPYGLSPLHHYIQSTGQHVAVPLGSQRWHTPSLRQLSTSAAKGNFRDRRALNMGIAVARGVTRVDNDRTKSAKDGKKKEKPLVKNRVRKPEKKRSDRYLQSLQQVPGSRKTRHSGQQIEFMPKAWNKKPEDLIKKKNSNQTGRNKDDAWMDDENKEANPPACQFNSHAAITVTAPDLSSIRYTPAAQEHDRLGMLFREGSESMPKVRHIQTRDWTREDRAVVLRGKKVTRKRKRLKTNGCVMKEGVSAILPPEDIAQPTVDRHDYAVSSVQQPYGIPGKLDVFCEPNEIPHVGQSVKFKQPQKTCQFKCRTHQLLFAAIPTRRPCVVSGNLEDWQDSKNSHLTILSIFLRERP</sequence>
<name>A0A6G1KLD1_9PLEO</name>
<dbReference type="OrthoDB" id="10667415at2759"/>
<dbReference type="AlphaFoldDB" id="A0A6G1KLD1"/>
<keyword evidence="3" id="KW-1185">Reference proteome</keyword>
<gene>
    <name evidence="2" type="ORF">K504DRAFT_133291</name>
</gene>
<reference evidence="2" key="1">
    <citation type="journal article" date="2020" name="Stud. Mycol.">
        <title>101 Dothideomycetes genomes: a test case for predicting lifestyles and emergence of pathogens.</title>
        <authorList>
            <person name="Haridas S."/>
            <person name="Albert R."/>
            <person name="Binder M."/>
            <person name="Bloem J."/>
            <person name="Labutti K."/>
            <person name="Salamov A."/>
            <person name="Andreopoulos B."/>
            <person name="Baker S."/>
            <person name="Barry K."/>
            <person name="Bills G."/>
            <person name="Bluhm B."/>
            <person name="Cannon C."/>
            <person name="Castanera R."/>
            <person name="Culley D."/>
            <person name="Daum C."/>
            <person name="Ezra D."/>
            <person name="Gonzalez J."/>
            <person name="Henrissat B."/>
            <person name="Kuo A."/>
            <person name="Liang C."/>
            <person name="Lipzen A."/>
            <person name="Lutzoni F."/>
            <person name="Magnuson J."/>
            <person name="Mondo S."/>
            <person name="Nolan M."/>
            <person name="Ohm R."/>
            <person name="Pangilinan J."/>
            <person name="Park H.-J."/>
            <person name="Ramirez L."/>
            <person name="Alfaro M."/>
            <person name="Sun H."/>
            <person name="Tritt A."/>
            <person name="Yoshinaga Y."/>
            <person name="Zwiers L.-H."/>
            <person name="Turgeon B."/>
            <person name="Goodwin S."/>
            <person name="Spatafora J."/>
            <person name="Crous P."/>
            <person name="Grigoriev I."/>
        </authorList>
    </citation>
    <scope>NUCLEOTIDE SEQUENCE</scope>
    <source>
        <strain evidence="2">CBS 279.74</strain>
    </source>
</reference>
<feature type="region of interest" description="Disordered" evidence="1">
    <location>
        <begin position="70"/>
        <end position="169"/>
    </location>
</feature>
<protein>
    <submittedName>
        <fullName evidence="2">Uncharacterized protein</fullName>
    </submittedName>
</protein>
<evidence type="ECO:0000313" key="2">
    <source>
        <dbReference type="EMBL" id="KAF2713201.1"/>
    </source>
</evidence>
<dbReference type="EMBL" id="MU005765">
    <property type="protein sequence ID" value="KAF2713201.1"/>
    <property type="molecule type" value="Genomic_DNA"/>
</dbReference>